<keyword evidence="1" id="KW-1133">Transmembrane helix</keyword>
<sequence>MNELLIIADWQDRIGYFVTNPGIMISDFAELLSFVFGLIYWNKFKQTPIRWFILFLGYNFFNEMAALAYYVSGLSNNNTIFYNVHQVIYFSVHFYIFYKYLIRKRLKLAVVLFYSVWSLSFVYQLFIKNLVLEYALFSTVLGDFLTMISVLFVFIEVINASTISKLQDNMIIYLGLGLLVYLVISIPTSVTSFVGWEKIGKDTGPRMEFYQILRNVGTFAGALMYFIFAYGFYRAKAPSMSLTQ</sequence>
<feature type="transmembrane region" description="Helical" evidence="1">
    <location>
        <begin position="108"/>
        <end position="126"/>
    </location>
</feature>
<name>A3XHR7_LEEBM</name>
<dbReference type="STRING" id="398720.MED217_16575"/>
<evidence type="ECO:0000256" key="1">
    <source>
        <dbReference type="SAM" id="Phobius"/>
    </source>
</evidence>
<dbReference type="AlphaFoldDB" id="A3XHR7"/>
<keyword evidence="3" id="KW-1185">Reference proteome</keyword>
<gene>
    <name evidence="2" type="ORF">MED217_16575</name>
</gene>
<evidence type="ECO:0000313" key="2">
    <source>
        <dbReference type="EMBL" id="EAQ51176.1"/>
    </source>
</evidence>
<dbReference type="HOGENOM" id="CLU_1254630_0_0_10"/>
<dbReference type="Proteomes" id="UP000001601">
    <property type="component" value="Unassembled WGS sequence"/>
</dbReference>
<accession>A3XHR7</accession>
<organism evidence="2 3">
    <name type="scientific">Leeuwenhoekiella blandensis (strain CECT 7118 / CCUG 51940 / KCTC 22103 / MED217)</name>
    <name type="common">Flavobacterium sp. (strain MED217)</name>
    <dbReference type="NCBI Taxonomy" id="398720"/>
    <lineage>
        <taxon>Bacteria</taxon>
        <taxon>Pseudomonadati</taxon>
        <taxon>Bacteroidota</taxon>
        <taxon>Flavobacteriia</taxon>
        <taxon>Flavobacteriales</taxon>
        <taxon>Flavobacteriaceae</taxon>
        <taxon>Leeuwenhoekiella</taxon>
    </lineage>
</organism>
<dbReference type="EMBL" id="AANC01000001">
    <property type="protein sequence ID" value="EAQ51176.1"/>
    <property type="molecule type" value="Genomic_DNA"/>
</dbReference>
<feature type="transmembrane region" description="Helical" evidence="1">
    <location>
        <begin position="23"/>
        <end position="41"/>
    </location>
</feature>
<feature type="transmembrane region" description="Helical" evidence="1">
    <location>
        <begin position="170"/>
        <end position="196"/>
    </location>
</feature>
<evidence type="ECO:0000313" key="3">
    <source>
        <dbReference type="Proteomes" id="UP000001601"/>
    </source>
</evidence>
<comment type="caution">
    <text evidence="2">The sequence shown here is derived from an EMBL/GenBank/DDBJ whole genome shotgun (WGS) entry which is preliminary data.</text>
</comment>
<reference evidence="2 3" key="1">
    <citation type="journal article" date="2007" name="Nature">
        <title>Light stimulates growth of proteorhodopsin-containing marine Flavobacteria.</title>
        <authorList>
            <person name="Gomez-Consarnau L."/>
            <person name="Gonzalez J.M."/>
            <person name="Coll-Llado M."/>
            <person name="Gourdon P."/>
            <person name="Pascher T."/>
            <person name="Neutze R."/>
            <person name="Pedros-Alio C."/>
            <person name="Pinhassi J."/>
        </authorList>
    </citation>
    <scope>NUCLEOTIDE SEQUENCE [LARGE SCALE GENOMIC DNA]</scope>
    <source>
        <strain evidence="2 3">MED217</strain>
    </source>
</reference>
<protein>
    <submittedName>
        <fullName evidence="2">Uncharacterized protein</fullName>
    </submittedName>
</protein>
<dbReference type="RefSeq" id="WP_009781655.1">
    <property type="nucleotide sequence ID" value="NZ_CH672395.1"/>
</dbReference>
<keyword evidence="1" id="KW-0472">Membrane</keyword>
<feature type="transmembrane region" description="Helical" evidence="1">
    <location>
        <begin position="84"/>
        <end position="101"/>
    </location>
</feature>
<feature type="transmembrane region" description="Helical" evidence="1">
    <location>
        <begin position="53"/>
        <end position="72"/>
    </location>
</feature>
<keyword evidence="1" id="KW-0812">Transmembrane</keyword>
<proteinExistence type="predicted"/>
<dbReference type="OrthoDB" id="1452325at2"/>
<feature type="transmembrane region" description="Helical" evidence="1">
    <location>
        <begin position="132"/>
        <end position="158"/>
    </location>
</feature>
<feature type="transmembrane region" description="Helical" evidence="1">
    <location>
        <begin position="216"/>
        <end position="233"/>
    </location>
</feature>